<dbReference type="SUPFAM" id="SSF55658">
    <property type="entry name" value="L9 N-domain-like"/>
    <property type="match status" value="1"/>
</dbReference>
<comment type="caution">
    <text evidence="5">The sequence shown here is derived from an EMBL/GenBank/DDBJ whole genome shotgun (WGS) entry which is preliminary data.</text>
</comment>
<dbReference type="Gene3D" id="3.30.420.40">
    <property type="match status" value="1"/>
</dbReference>
<dbReference type="GO" id="GO:0005524">
    <property type="term" value="F:ATP binding"/>
    <property type="evidence" value="ECO:0007669"/>
    <property type="project" value="UniProtKB-KW"/>
</dbReference>
<dbReference type="InterPro" id="IPR009027">
    <property type="entry name" value="Ribosomal_bL9/RNase_H1_N"/>
</dbReference>
<dbReference type="PANTHER" id="PTHR31672">
    <property type="entry name" value="BNACNNG10540D PROTEIN"/>
    <property type="match status" value="1"/>
</dbReference>
<dbReference type="OrthoDB" id="1918594at2759"/>
<feature type="region of interest" description="Disordered" evidence="3">
    <location>
        <begin position="1"/>
        <end position="62"/>
    </location>
</feature>
<dbReference type="NCBIfam" id="TIGR01640">
    <property type="entry name" value="F_box_assoc_1"/>
    <property type="match status" value="1"/>
</dbReference>
<keyword evidence="2" id="KW-0067">ATP-binding</keyword>
<dbReference type="InterPro" id="IPR011320">
    <property type="entry name" value="RNase_H1_N"/>
</dbReference>
<dbReference type="Gene3D" id="1.20.1280.50">
    <property type="match status" value="1"/>
</dbReference>
<dbReference type="Pfam" id="PF12937">
    <property type="entry name" value="F-box-like"/>
    <property type="match status" value="1"/>
</dbReference>
<dbReference type="Pfam" id="PF00012">
    <property type="entry name" value="HSP70"/>
    <property type="match status" value="1"/>
</dbReference>
<dbReference type="PROSITE" id="PS50181">
    <property type="entry name" value="FBOX"/>
    <property type="match status" value="1"/>
</dbReference>
<dbReference type="InterPro" id="IPR013126">
    <property type="entry name" value="Hsp_70_fam"/>
</dbReference>
<evidence type="ECO:0000256" key="1">
    <source>
        <dbReference type="ARBA" id="ARBA00022741"/>
    </source>
</evidence>
<feature type="compositionally biased region" description="Polar residues" evidence="3">
    <location>
        <begin position="1"/>
        <end position="14"/>
    </location>
</feature>
<evidence type="ECO:0000259" key="4">
    <source>
        <dbReference type="PROSITE" id="PS50181"/>
    </source>
</evidence>
<keyword evidence="5" id="KW-0346">Stress response</keyword>
<dbReference type="PANTHER" id="PTHR31672:SF11">
    <property type="entry name" value="F-BOX PROTEIN CPR1-LIKE ISOFORM X2"/>
    <property type="match status" value="1"/>
</dbReference>
<feature type="compositionally biased region" description="Acidic residues" evidence="3">
    <location>
        <begin position="42"/>
        <end position="51"/>
    </location>
</feature>
<name>A0A7J0FIT0_9ERIC</name>
<keyword evidence="6" id="KW-1185">Reference proteome</keyword>
<dbReference type="GO" id="GO:0140662">
    <property type="term" value="F:ATP-dependent protein folding chaperone"/>
    <property type="evidence" value="ECO:0007669"/>
    <property type="project" value="InterPro"/>
</dbReference>
<protein>
    <submittedName>
        <fullName evidence="5">Heat shock cognate protein 70-1</fullName>
    </submittedName>
</protein>
<evidence type="ECO:0000313" key="6">
    <source>
        <dbReference type="Proteomes" id="UP000585474"/>
    </source>
</evidence>
<dbReference type="InterPro" id="IPR001810">
    <property type="entry name" value="F-box_dom"/>
</dbReference>
<evidence type="ECO:0000256" key="2">
    <source>
        <dbReference type="ARBA" id="ARBA00022840"/>
    </source>
</evidence>
<dbReference type="Pfam" id="PF01693">
    <property type="entry name" value="Cauli_VI"/>
    <property type="match status" value="1"/>
</dbReference>
<gene>
    <name evidence="5" type="ORF">Acr_13g0000090</name>
</gene>
<dbReference type="InterPro" id="IPR050796">
    <property type="entry name" value="SCF_F-box_component"/>
</dbReference>
<sequence>MQETAWGFTEQQVGSKGCKEQQGLQGSETPGHNIPTTAEPPPPEEAEEADQEQPRFDTKRARSCKPRLPEEIIFYILVWLPADILYNSMRYVCQQWYRIIRDPLFIKEHLLRSTAGLLIERCFNRVRFAKLVEKDAMVIELNIPYPNKVLATCDGLILFEYGLGSRKLHAANPLTKQRVPIPPRSCSDVVTSCRFSLVCVYSKMEYKVVRIYSSNGDRIYDSCEMVTLGKDHAWKPINSQKLSDPCRKLLGFKRVSAGKFVYWTDCAYHPHVVALDVESEMFYELCSPAVNTRGDSLWYRKKGKSLSCLVWLCAGSLSDFWVLSDPITGDWRKLYKIDISTMLCTTIRGQALSRFLPVAWVSKGDVLVFLVGGTVFYVAMDFKTGKTFRFQSVGLPYAHFDFAYSLAGDRIFVTKCVTKFATGPPEKGFQCVTIVAVKVRNGSSDKRIEEQYMAEFFDSDSHMSLLLASHPRQQKIYAYRRHRIAWVESFWTDALAKRTSIFEVKATAGDTHLGGEDFDNRMGLRTYVVFVGRRPGPYKTWEEASLQGKTYVVFVGQKPGVYHTWEEASAQVQGCSKAIFRGFKSKEGAVKAFNGYFQQTGPSTVPDSAHCEELETRLKIALAERDAAFDLAGAYAEALA</sequence>
<dbReference type="SMART" id="SM00256">
    <property type="entry name" value="FBOX"/>
    <property type="match status" value="1"/>
</dbReference>
<feature type="domain" description="F-box" evidence="4">
    <location>
        <begin position="67"/>
        <end position="109"/>
    </location>
</feature>
<evidence type="ECO:0000313" key="5">
    <source>
        <dbReference type="EMBL" id="GFY98608.1"/>
    </source>
</evidence>
<keyword evidence="1" id="KW-0547">Nucleotide-binding</keyword>
<proteinExistence type="predicted"/>
<organism evidence="5 6">
    <name type="scientific">Actinidia rufa</name>
    <dbReference type="NCBI Taxonomy" id="165716"/>
    <lineage>
        <taxon>Eukaryota</taxon>
        <taxon>Viridiplantae</taxon>
        <taxon>Streptophyta</taxon>
        <taxon>Embryophyta</taxon>
        <taxon>Tracheophyta</taxon>
        <taxon>Spermatophyta</taxon>
        <taxon>Magnoliopsida</taxon>
        <taxon>eudicotyledons</taxon>
        <taxon>Gunneridae</taxon>
        <taxon>Pentapetalae</taxon>
        <taxon>asterids</taxon>
        <taxon>Ericales</taxon>
        <taxon>Actinidiaceae</taxon>
        <taxon>Actinidia</taxon>
    </lineage>
</organism>
<reference evidence="5 6" key="1">
    <citation type="submission" date="2019-07" db="EMBL/GenBank/DDBJ databases">
        <title>De Novo Assembly of kiwifruit Actinidia rufa.</title>
        <authorList>
            <person name="Sugita-Konishi S."/>
            <person name="Sato K."/>
            <person name="Mori E."/>
            <person name="Abe Y."/>
            <person name="Kisaki G."/>
            <person name="Hamano K."/>
            <person name="Suezawa K."/>
            <person name="Otani M."/>
            <person name="Fukuda T."/>
            <person name="Manabe T."/>
            <person name="Gomi K."/>
            <person name="Tabuchi M."/>
            <person name="Akimitsu K."/>
            <person name="Kataoka I."/>
        </authorList>
    </citation>
    <scope>NUCLEOTIDE SEQUENCE [LARGE SCALE GENOMIC DNA]</scope>
    <source>
        <strain evidence="6">cv. Fuchu</strain>
    </source>
</reference>
<dbReference type="InterPro" id="IPR017451">
    <property type="entry name" value="F-box-assoc_interact_dom"/>
</dbReference>
<evidence type="ECO:0000256" key="3">
    <source>
        <dbReference type="SAM" id="MobiDB-lite"/>
    </source>
</evidence>
<dbReference type="EMBL" id="BJWL01000013">
    <property type="protein sequence ID" value="GFY98608.1"/>
    <property type="molecule type" value="Genomic_DNA"/>
</dbReference>
<dbReference type="InterPro" id="IPR037056">
    <property type="entry name" value="RNase_H1_N_sf"/>
</dbReference>
<dbReference type="Proteomes" id="UP000585474">
    <property type="component" value="Unassembled WGS sequence"/>
</dbReference>
<dbReference type="SUPFAM" id="SSF81383">
    <property type="entry name" value="F-box domain"/>
    <property type="match status" value="1"/>
</dbReference>
<dbReference type="Gene3D" id="3.40.970.10">
    <property type="entry name" value="Ribonuclease H1, N-terminal domain"/>
    <property type="match status" value="1"/>
</dbReference>
<accession>A0A7J0FIT0</accession>
<dbReference type="AlphaFoldDB" id="A0A7J0FIT0"/>
<dbReference type="InterPro" id="IPR036047">
    <property type="entry name" value="F-box-like_dom_sf"/>
</dbReference>